<comment type="caution">
    <text evidence="1">The sequence shown here is derived from an EMBL/GenBank/DDBJ whole genome shotgun (WGS) entry which is preliminary data.</text>
</comment>
<proteinExistence type="predicted"/>
<dbReference type="AlphaFoldDB" id="A0A402BKV9"/>
<accession>A0A402BKV9</accession>
<name>A0A402BKV9_9CHLR</name>
<keyword evidence="2" id="KW-1185">Reference proteome</keyword>
<dbReference type="Proteomes" id="UP000287171">
    <property type="component" value="Unassembled WGS sequence"/>
</dbReference>
<organism evidence="1 2">
    <name type="scientific">Dictyobacter alpinus</name>
    <dbReference type="NCBI Taxonomy" id="2014873"/>
    <lineage>
        <taxon>Bacteria</taxon>
        <taxon>Bacillati</taxon>
        <taxon>Chloroflexota</taxon>
        <taxon>Ktedonobacteria</taxon>
        <taxon>Ktedonobacterales</taxon>
        <taxon>Dictyobacteraceae</taxon>
        <taxon>Dictyobacter</taxon>
    </lineage>
</organism>
<dbReference type="EMBL" id="BIFT01000003">
    <property type="protein sequence ID" value="GCE31971.1"/>
    <property type="molecule type" value="Genomic_DNA"/>
</dbReference>
<evidence type="ECO:0000313" key="2">
    <source>
        <dbReference type="Proteomes" id="UP000287171"/>
    </source>
</evidence>
<sequence>MFSRDIWRLCCLFGVFVTMSKPPDGIRNACPGDFFLGQAQIKQNISFFEAWVSKYGGARGAEDRRCIIATSCKAFQ</sequence>
<evidence type="ECO:0000313" key="1">
    <source>
        <dbReference type="EMBL" id="GCE31971.1"/>
    </source>
</evidence>
<protein>
    <submittedName>
        <fullName evidence="1">Uncharacterized protein</fullName>
    </submittedName>
</protein>
<reference evidence="2" key="1">
    <citation type="submission" date="2018-12" db="EMBL/GenBank/DDBJ databases">
        <title>Tengunoibacter tsumagoiensis gen. nov., sp. nov., Dictyobacter kobayashii sp. nov., D. alpinus sp. nov., and D. joshuensis sp. nov. and description of Dictyobacteraceae fam. nov. within the order Ktedonobacterales isolated from Tengu-no-mugimeshi.</title>
        <authorList>
            <person name="Wang C.M."/>
            <person name="Zheng Y."/>
            <person name="Sakai Y."/>
            <person name="Toyoda A."/>
            <person name="Minakuchi Y."/>
            <person name="Abe K."/>
            <person name="Yokota A."/>
            <person name="Yabe S."/>
        </authorList>
    </citation>
    <scope>NUCLEOTIDE SEQUENCE [LARGE SCALE GENOMIC DNA]</scope>
    <source>
        <strain evidence="2">Uno16</strain>
    </source>
</reference>
<gene>
    <name evidence="1" type="ORF">KDA_74550</name>
</gene>